<keyword evidence="11 12" id="KW-0472">Membrane</keyword>
<evidence type="ECO:0000313" key="14">
    <source>
        <dbReference type="EMBL" id="KPD32656.1"/>
    </source>
</evidence>
<dbReference type="AlphaFoldDB" id="A0A0N0IRH3"/>
<dbReference type="GO" id="GO:0016020">
    <property type="term" value="C:membrane"/>
    <property type="evidence" value="ECO:0007669"/>
    <property type="project" value="UniProtKB-SubCell"/>
</dbReference>
<feature type="transmembrane region" description="Helical" evidence="12">
    <location>
        <begin position="85"/>
        <end position="104"/>
    </location>
</feature>
<dbReference type="Gene3D" id="1.10.287.90">
    <property type="match status" value="1"/>
</dbReference>
<feature type="domain" description="Cytochrome oxidase subunit II copper A binding" evidence="13">
    <location>
        <begin position="112"/>
        <end position="254"/>
    </location>
</feature>
<evidence type="ECO:0000256" key="2">
    <source>
        <dbReference type="ARBA" id="ARBA00007866"/>
    </source>
</evidence>
<keyword evidence="10" id="KW-0186">Copper</keyword>
<keyword evidence="4" id="KW-0813">Transport</keyword>
<evidence type="ECO:0000256" key="5">
    <source>
        <dbReference type="ARBA" id="ARBA00022692"/>
    </source>
</evidence>
<dbReference type="SUPFAM" id="SSF49503">
    <property type="entry name" value="Cupredoxins"/>
    <property type="match status" value="1"/>
</dbReference>
<evidence type="ECO:0000256" key="4">
    <source>
        <dbReference type="ARBA" id="ARBA00022448"/>
    </source>
</evidence>
<dbReference type="Pfam" id="PF00116">
    <property type="entry name" value="COX2"/>
    <property type="match status" value="1"/>
</dbReference>
<dbReference type="Proteomes" id="UP000053099">
    <property type="component" value="Unassembled WGS sequence"/>
</dbReference>
<evidence type="ECO:0000256" key="9">
    <source>
        <dbReference type="ARBA" id="ARBA00022989"/>
    </source>
</evidence>
<organism evidence="14 15">
    <name type="scientific">Thermus scotoductus</name>
    <dbReference type="NCBI Taxonomy" id="37636"/>
    <lineage>
        <taxon>Bacteria</taxon>
        <taxon>Thermotogati</taxon>
        <taxon>Deinococcota</taxon>
        <taxon>Deinococci</taxon>
        <taxon>Thermales</taxon>
        <taxon>Thermaceae</taxon>
        <taxon>Thermus</taxon>
    </lineage>
</organism>
<dbReference type="GO" id="GO:0004129">
    <property type="term" value="F:cytochrome-c oxidase activity"/>
    <property type="evidence" value="ECO:0007669"/>
    <property type="project" value="UniProtKB-EC"/>
</dbReference>
<evidence type="ECO:0000256" key="11">
    <source>
        <dbReference type="ARBA" id="ARBA00023136"/>
    </source>
</evidence>
<comment type="caution">
    <text evidence="14">The sequence shown here is derived from an EMBL/GenBank/DDBJ whole genome shotgun (WGS) entry which is preliminary data.</text>
</comment>
<dbReference type="PRINTS" id="PR01166">
    <property type="entry name" value="CYCOXIDASEII"/>
</dbReference>
<dbReference type="CDD" id="cd13919">
    <property type="entry name" value="CuRO_HCO_II_like_5"/>
    <property type="match status" value="1"/>
</dbReference>
<dbReference type="PATRIC" id="fig|37636.3.peg.2012"/>
<comment type="similarity">
    <text evidence="2">Belongs to the cytochrome c oxidase subunit 2 family.</text>
</comment>
<keyword evidence="7" id="KW-1278">Translocase</keyword>
<feature type="transmembrane region" description="Helical" evidence="12">
    <location>
        <begin position="41"/>
        <end position="64"/>
    </location>
</feature>
<dbReference type="InterPro" id="IPR008972">
    <property type="entry name" value="Cupredoxin"/>
</dbReference>
<dbReference type="PROSITE" id="PS50857">
    <property type="entry name" value="COX2_CUA"/>
    <property type="match status" value="1"/>
</dbReference>
<keyword evidence="8" id="KW-0249">Electron transport</keyword>
<dbReference type="EMBL" id="LJJR01000005">
    <property type="protein sequence ID" value="KPD32656.1"/>
    <property type="molecule type" value="Genomic_DNA"/>
</dbReference>
<dbReference type="PROSITE" id="PS00078">
    <property type="entry name" value="COX2"/>
    <property type="match status" value="1"/>
</dbReference>
<keyword evidence="5 12" id="KW-0812">Transmembrane</keyword>
<dbReference type="EC" id="7.1.1.9" evidence="3"/>
<dbReference type="InterPro" id="IPR036257">
    <property type="entry name" value="Cyt_c_oxidase_su2_TM_sf"/>
</dbReference>
<dbReference type="InterPro" id="IPR045187">
    <property type="entry name" value="CcO_II"/>
</dbReference>
<evidence type="ECO:0000256" key="8">
    <source>
        <dbReference type="ARBA" id="ARBA00022982"/>
    </source>
</evidence>
<dbReference type="GO" id="GO:0042773">
    <property type="term" value="P:ATP synthesis coupled electron transport"/>
    <property type="evidence" value="ECO:0007669"/>
    <property type="project" value="TreeGrafter"/>
</dbReference>
<keyword evidence="6" id="KW-0479">Metal-binding</keyword>
<accession>A0A0N0IRH3</accession>
<evidence type="ECO:0000256" key="12">
    <source>
        <dbReference type="SAM" id="Phobius"/>
    </source>
</evidence>
<sequence>MQRAFLVVALVAMVAGAVGLALLRPWWFTPLASNWGSIDQIILLSLLLTGLAYAGVNLFLAYSIHRYHKEPAKYLPEEPRLERKLIWLTTLGIVVLLAPGLYFYNHLVHPPKETFTVEVLAQQWLWSYRYPGPDGKLGRTSIQKASPANPFGLDLEDPPARDDILVIGGPLRLPLGEPVLLLLRANDVIHSFYVPEFRIKMDVVPGMVTRIWFTPTALGQFQVVCAEYCGIGHARMLGQVLVMKPEEFQAWIKAQPSVAQSLGR</sequence>
<keyword evidence="9 12" id="KW-1133">Transmembrane helix</keyword>
<comment type="subcellular location">
    <subcellularLocation>
        <location evidence="1">Membrane</location>
        <topology evidence="1">Multi-pass membrane protein</topology>
    </subcellularLocation>
</comment>
<dbReference type="InterPro" id="IPR001505">
    <property type="entry name" value="Copper_CuA"/>
</dbReference>
<dbReference type="Gene3D" id="2.60.40.420">
    <property type="entry name" value="Cupredoxins - blue copper proteins"/>
    <property type="match status" value="1"/>
</dbReference>
<dbReference type="PANTHER" id="PTHR22888">
    <property type="entry name" value="CYTOCHROME C OXIDASE, SUBUNIT II"/>
    <property type="match status" value="1"/>
</dbReference>
<evidence type="ECO:0000259" key="13">
    <source>
        <dbReference type="PROSITE" id="PS50857"/>
    </source>
</evidence>
<evidence type="ECO:0000256" key="6">
    <source>
        <dbReference type="ARBA" id="ARBA00022723"/>
    </source>
</evidence>
<evidence type="ECO:0000256" key="7">
    <source>
        <dbReference type="ARBA" id="ARBA00022967"/>
    </source>
</evidence>
<reference evidence="14 15" key="1">
    <citation type="submission" date="2015-09" db="EMBL/GenBank/DDBJ databases">
        <title>Draft genome sequence of Thermus scotoductus strain K1 isolated from a geothermal spring in Nagorno-Karabakh, Armenia.</title>
        <authorList>
            <person name="Saghatelyan A."/>
            <person name="Poghosyan L."/>
            <person name="Panosyan H."/>
            <person name="Birkeland N.-K."/>
        </authorList>
    </citation>
    <scope>NUCLEOTIDE SEQUENCE [LARGE SCALE GENOMIC DNA]</scope>
    <source>
        <strain evidence="14 15">K1</strain>
    </source>
</reference>
<protein>
    <recommendedName>
        <fullName evidence="3">cytochrome-c oxidase</fullName>
        <ecNumber evidence="3">7.1.1.9</ecNumber>
    </recommendedName>
</protein>
<dbReference type="PANTHER" id="PTHR22888:SF9">
    <property type="entry name" value="CYTOCHROME C OXIDASE SUBUNIT 2"/>
    <property type="match status" value="1"/>
</dbReference>
<evidence type="ECO:0000313" key="15">
    <source>
        <dbReference type="Proteomes" id="UP000053099"/>
    </source>
</evidence>
<evidence type="ECO:0000256" key="3">
    <source>
        <dbReference type="ARBA" id="ARBA00012949"/>
    </source>
</evidence>
<proteinExistence type="inferred from homology"/>
<dbReference type="InterPro" id="IPR002429">
    <property type="entry name" value="CcO_II-like_C"/>
</dbReference>
<evidence type="ECO:0000256" key="10">
    <source>
        <dbReference type="ARBA" id="ARBA00023008"/>
    </source>
</evidence>
<gene>
    <name evidence="14" type="ORF">AN926_01975</name>
</gene>
<dbReference type="GO" id="GO:0005507">
    <property type="term" value="F:copper ion binding"/>
    <property type="evidence" value="ECO:0007669"/>
    <property type="project" value="InterPro"/>
</dbReference>
<name>A0A0N0IRH3_THESC</name>
<evidence type="ECO:0000256" key="1">
    <source>
        <dbReference type="ARBA" id="ARBA00004141"/>
    </source>
</evidence>